<keyword evidence="10" id="KW-1185">Reference proteome</keyword>
<protein>
    <recommendedName>
        <fullName evidence="8">Phosphoribosylformylglycinamidine synthase subunit PurQ</fullName>
        <shortName evidence="8">FGAM synthase</shortName>
        <ecNumber evidence="8">6.3.5.3</ecNumber>
    </recommendedName>
    <alternativeName>
        <fullName evidence="8">Formylglycinamide ribonucleotide amidotransferase subunit I</fullName>
        <shortName evidence="8">FGAR amidotransferase I</shortName>
        <shortName evidence="8">FGAR-AT I</shortName>
    </alternativeName>
    <alternativeName>
        <fullName evidence="8">Glutaminase PurQ</fullName>
        <ecNumber evidence="8">3.5.1.2</ecNumber>
    </alternativeName>
    <alternativeName>
        <fullName evidence="8">Phosphoribosylformylglycinamidine synthase subunit I</fullName>
    </alternativeName>
</protein>
<keyword evidence="5 8" id="KW-0378">Hydrolase</keyword>
<evidence type="ECO:0000256" key="3">
    <source>
        <dbReference type="ARBA" id="ARBA00022741"/>
    </source>
</evidence>
<evidence type="ECO:0000313" key="9">
    <source>
        <dbReference type="EMBL" id="URA11156.1"/>
    </source>
</evidence>
<evidence type="ECO:0000256" key="2">
    <source>
        <dbReference type="ARBA" id="ARBA00022598"/>
    </source>
</evidence>
<dbReference type="SUPFAM" id="SSF52317">
    <property type="entry name" value="Class I glutamine amidotransferase-like"/>
    <property type="match status" value="1"/>
</dbReference>
<evidence type="ECO:0000256" key="5">
    <source>
        <dbReference type="ARBA" id="ARBA00022801"/>
    </source>
</evidence>
<dbReference type="Gene3D" id="3.40.50.880">
    <property type="match status" value="1"/>
</dbReference>
<comment type="catalytic activity">
    <reaction evidence="8">
        <text>N(2)-formyl-N(1)-(5-phospho-beta-D-ribosyl)glycinamide + L-glutamine + ATP + H2O = 2-formamido-N(1)-(5-O-phospho-beta-D-ribosyl)acetamidine + L-glutamate + ADP + phosphate + H(+)</text>
        <dbReference type="Rhea" id="RHEA:17129"/>
        <dbReference type="ChEBI" id="CHEBI:15377"/>
        <dbReference type="ChEBI" id="CHEBI:15378"/>
        <dbReference type="ChEBI" id="CHEBI:29985"/>
        <dbReference type="ChEBI" id="CHEBI:30616"/>
        <dbReference type="ChEBI" id="CHEBI:43474"/>
        <dbReference type="ChEBI" id="CHEBI:58359"/>
        <dbReference type="ChEBI" id="CHEBI:147286"/>
        <dbReference type="ChEBI" id="CHEBI:147287"/>
        <dbReference type="ChEBI" id="CHEBI:456216"/>
        <dbReference type="EC" id="6.3.5.3"/>
    </reaction>
</comment>
<reference evidence="9" key="2">
    <citation type="submission" date="2022-06" db="EMBL/GenBank/DDBJ databases">
        <title>Thermospira aquatica gen. nov., sp. nov.</title>
        <authorList>
            <person name="Ben Ali Gam Z."/>
            <person name="Labat M."/>
        </authorList>
    </citation>
    <scope>NUCLEOTIDE SEQUENCE</scope>
    <source>
        <strain evidence="9">F1F22</strain>
    </source>
</reference>
<dbReference type="GO" id="GO:0004359">
    <property type="term" value="F:glutaminase activity"/>
    <property type="evidence" value="ECO:0007669"/>
    <property type="project" value="UniProtKB-EC"/>
</dbReference>
<dbReference type="PANTHER" id="PTHR47552:SF1">
    <property type="entry name" value="PHOSPHORIBOSYLFORMYLGLYCINAMIDINE SYNTHASE SUBUNIT PURQ"/>
    <property type="match status" value="1"/>
</dbReference>
<comment type="function">
    <text evidence="8">Part of the phosphoribosylformylglycinamidine synthase complex involved in the purines biosynthetic pathway. Catalyzes the ATP-dependent conversion of formylglycinamide ribonucleotide (FGAR) and glutamine to yield formylglycinamidine ribonucleotide (FGAM) and glutamate. The FGAM synthase complex is composed of three subunits. PurQ produces an ammonia molecule by converting glutamine to glutamate. PurL transfers the ammonia molecule to FGAR to form FGAM in an ATP-dependent manner. PurS interacts with PurQ and PurL and is thought to assist in the transfer of the ammonia molecule from PurQ to PurL.</text>
</comment>
<keyword evidence="7 8" id="KW-0315">Glutamine amidotransferase</keyword>
<evidence type="ECO:0000256" key="8">
    <source>
        <dbReference type="HAMAP-Rule" id="MF_00421"/>
    </source>
</evidence>
<keyword evidence="2 8" id="KW-0436">Ligase</keyword>
<dbReference type="PROSITE" id="PS51273">
    <property type="entry name" value="GATASE_TYPE_1"/>
    <property type="match status" value="1"/>
</dbReference>
<dbReference type="Pfam" id="PF13507">
    <property type="entry name" value="GATase_5"/>
    <property type="match status" value="1"/>
</dbReference>
<dbReference type="EMBL" id="CP073355">
    <property type="protein sequence ID" value="URA11156.1"/>
    <property type="molecule type" value="Genomic_DNA"/>
</dbReference>
<evidence type="ECO:0000256" key="1">
    <source>
        <dbReference type="ARBA" id="ARBA00022490"/>
    </source>
</evidence>
<dbReference type="HAMAP" id="MF_00421">
    <property type="entry name" value="PurQ"/>
    <property type="match status" value="1"/>
</dbReference>
<evidence type="ECO:0000256" key="7">
    <source>
        <dbReference type="ARBA" id="ARBA00022962"/>
    </source>
</evidence>
<dbReference type="GO" id="GO:0005737">
    <property type="term" value="C:cytoplasm"/>
    <property type="evidence" value="ECO:0007669"/>
    <property type="project" value="UniProtKB-SubCell"/>
</dbReference>
<dbReference type="GO" id="GO:0005524">
    <property type="term" value="F:ATP binding"/>
    <property type="evidence" value="ECO:0007669"/>
    <property type="project" value="UniProtKB-KW"/>
</dbReference>
<keyword evidence="6 8" id="KW-0067">ATP-binding</keyword>
<dbReference type="GO" id="GO:0006189">
    <property type="term" value="P:'de novo' IMP biosynthetic process"/>
    <property type="evidence" value="ECO:0007669"/>
    <property type="project" value="UniProtKB-UniRule"/>
</dbReference>
<evidence type="ECO:0000256" key="4">
    <source>
        <dbReference type="ARBA" id="ARBA00022755"/>
    </source>
</evidence>
<sequence length="234" mass="26230">MKQVNFGVVVFPGTNCDRDTFWVLSEVCKSKVRYVWHTETSIDDLDVVILAGGFSYGDYLRSGAIAHYSPVMQEVKRHAEKGKLVLGICNGFQILAETHLVKGAFLHNKTQHFLCQKQHLKVATTNSPFTGLYRSGEVIQIPIAHGEGNYFLPQKDLEEALEHDLVVFRYCDENGVVSQDTNPNGSTDSIAGILNRQRNVLGMMPHPERSSEFEMGSIDGKRIFEGIIQWIQSA</sequence>
<dbReference type="EC" id="6.3.5.3" evidence="8"/>
<feature type="active site" evidence="8">
    <location>
        <position position="206"/>
    </location>
</feature>
<reference evidence="9" key="1">
    <citation type="submission" date="2021-04" db="EMBL/GenBank/DDBJ databases">
        <authorList>
            <person name="Postec A."/>
        </authorList>
    </citation>
    <scope>NUCLEOTIDE SEQUENCE</scope>
    <source>
        <strain evidence="9">F1F22</strain>
    </source>
</reference>
<comment type="catalytic activity">
    <reaction evidence="8">
        <text>L-glutamine + H2O = L-glutamate + NH4(+)</text>
        <dbReference type="Rhea" id="RHEA:15889"/>
        <dbReference type="ChEBI" id="CHEBI:15377"/>
        <dbReference type="ChEBI" id="CHEBI:28938"/>
        <dbReference type="ChEBI" id="CHEBI:29985"/>
        <dbReference type="ChEBI" id="CHEBI:58359"/>
        <dbReference type="EC" id="3.5.1.2"/>
    </reaction>
</comment>
<dbReference type="EC" id="3.5.1.2" evidence="8"/>
<keyword evidence="4 8" id="KW-0658">Purine biosynthesis</keyword>
<dbReference type="CDD" id="cd01740">
    <property type="entry name" value="GATase1_FGAR_AT"/>
    <property type="match status" value="1"/>
</dbReference>
<comment type="pathway">
    <text evidence="8">Purine metabolism; IMP biosynthesis via de novo pathway; 5-amino-1-(5-phospho-D-ribosyl)imidazole from N(2)-formyl-N(1)-(5-phospho-D-ribosyl)glycinamide: step 1/2.</text>
</comment>
<dbReference type="InterPro" id="IPR029062">
    <property type="entry name" value="Class_I_gatase-like"/>
</dbReference>
<dbReference type="Proteomes" id="UP001056539">
    <property type="component" value="Chromosome"/>
</dbReference>
<dbReference type="GO" id="GO:0004642">
    <property type="term" value="F:phosphoribosylformylglycinamidine synthase activity"/>
    <property type="evidence" value="ECO:0007669"/>
    <property type="project" value="UniProtKB-UniRule"/>
</dbReference>
<organism evidence="9 10">
    <name type="scientific">Thermospira aquatica</name>
    <dbReference type="NCBI Taxonomy" id="2828656"/>
    <lineage>
        <taxon>Bacteria</taxon>
        <taxon>Pseudomonadati</taxon>
        <taxon>Spirochaetota</taxon>
        <taxon>Spirochaetia</taxon>
        <taxon>Brevinematales</taxon>
        <taxon>Thermospiraceae</taxon>
        <taxon>Thermospira</taxon>
    </lineage>
</organism>
<accession>A0AAX3BFY0</accession>
<keyword evidence="3 8" id="KW-0547">Nucleotide-binding</keyword>
<proteinExistence type="inferred from homology"/>
<dbReference type="NCBIfam" id="NF002957">
    <property type="entry name" value="PRK03619.1"/>
    <property type="match status" value="1"/>
</dbReference>
<feature type="active site" evidence="8">
    <location>
        <position position="208"/>
    </location>
</feature>
<gene>
    <name evidence="8 9" type="primary">purQ</name>
    <name evidence="9" type="ORF">KDW03_05010</name>
</gene>
<feature type="active site" description="Nucleophile" evidence="8">
    <location>
        <position position="89"/>
    </location>
</feature>
<dbReference type="PANTHER" id="PTHR47552">
    <property type="entry name" value="PHOSPHORIBOSYLFORMYLGLYCINAMIDINE SYNTHASE SUBUNIT PURQ"/>
    <property type="match status" value="1"/>
</dbReference>
<comment type="subunit">
    <text evidence="8">Part of the FGAM synthase complex composed of 1 PurL, 1 PurQ and 2 PurS subunits.</text>
</comment>
<comment type="subcellular location">
    <subcellularLocation>
        <location evidence="8">Cytoplasm</location>
    </subcellularLocation>
</comment>
<dbReference type="AlphaFoldDB" id="A0AAX3BFY0"/>
<dbReference type="SMART" id="SM01211">
    <property type="entry name" value="GATase_5"/>
    <property type="match status" value="1"/>
</dbReference>
<keyword evidence="1 8" id="KW-0963">Cytoplasm</keyword>
<evidence type="ECO:0000313" key="10">
    <source>
        <dbReference type="Proteomes" id="UP001056539"/>
    </source>
</evidence>
<dbReference type="PIRSF" id="PIRSF001586">
    <property type="entry name" value="FGAM_synth_I"/>
    <property type="match status" value="1"/>
</dbReference>
<dbReference type="NCBIfam" id="TIGR01737">
    <property type="entry name" value="FGAM_synth_I"/>
    <property type="match status" value="1"/>
</dbReference>
<dbReference type="InterPro" id="IPR010075">
    <property type="entry name" value="PRibForGlyAmidine_synth_PurQ"/>
</dbReference>
<name>A0AAX3BFY0_9SPIR</name>
<dbReference type="KEGG" id="taqu:KDW03_05010"/>
<evidence type="ECO:0000256" key="6">
    <source>
        <dbReference type="ARBA" id="ARBA00022840"/>
    </source>
</evidence>